<dbReference type="Gene3D" id="3.10.200.10">
    <property type="entry name" value="Alpha carbonic anhydrase"/>
    <property type="match status" value="1"/>
</dbReference>
<dbReference type="Pfam" id="PF00194">
    <property type="entry name" value="Carb_anhydrase"/>
    <property type="match status" value="1"/>
</dbReference>
<dbReference type="InterPro" id="IPR041891">
    <property type="entry name" value="Alpha_CA_prokaryot-like"/>
</dbReference>
<accession>A0A7W3FQ27</accession>
<evidence type="ECO:0000256" key="10">
    <source>
        <dbReference type="RuleBase" id="RU367011"/>
    </source>
</evidence>
<comment type="cofactor">
    <cofactor evidence="1 10">
        <name>Zn(2+)</name>
        <dbReference type="ChEBI" id="CHEBI:29105"/>
    </cofactor>
</comment>
<dbReference type="InterPro" id="IPR036398">
    <property type="entry name" value="CA_dom_sf"/>
</dbReference>
<evidence type="ECO:0000256" key="1">
    <source>
        <dbReference type="ARBA" id="ARBA00001947"/>
    </source>
</evidence>
<feature type="domain" description="Alpha-carbonic anhydrase" evidence="11">
    <location>
        <begin position="33"/>
        <end position="261"/>
    </location>
</feature>
<evidence type="ECO:0000256" key="4">
    <source>
        <dbReference type="ARBA" id="ARBA00012925"/>
    </source>
</evidence>
<dbReference type="CDD" id="cd03124">
    <property type="entry name" value="alpha_CA_prokaryotic_like"/>
    <property type="match status" value="1"/>
</dbReference>
<sequence length="261" mass="28669">MTSPACMPRLQAALLSAALCLALPGAMAAEPAPHWGYEQIAAPTQWAEFAPSCSGNLQSPIDLWSSSIQHGTHRKLSADYGYARFDVVNNGHTLQATPQPGKDNYIELEGERFNLLQFHVHTPSEHRVDGREHAMELHLVHANADGKLAVVAVFFDVGEPNTALGELFERIPGELGQAGNAISLYSRINPEKLLPDHSRVVRYTGSLTTPPCSEGVLWNIELEPQQLSQEQLDALRHVYPHNARPIQPFNARPLADEPAAR</sequence>
<protein>
    <recommendedName>
        <fullName evidence="5 10">Carbonic anhydrase</fullName>
        <ecNumber evidence="4 10">4.2.1.1</ecNumber>
    </recommendedName>
</protein>
<evidence type="ECO:0000256" key="3">
    <source>
        <dbReference type="ARBA" id="ARBA00010718"/>
    </source>
</evidence>
<dbReference type="PROSITE" id="PS51144">
    <property type="entry name" value="ALPHA_CA_2"/>
    <property type="match status" value="1"/>
</dbReference>
<dbReference type="GO" id="GO:0008270">
    <property type="term" value="F:zinc ion binding"/>
    <property type="evidence" value="ECO:0007669"/>
    <property type="project" value="UniProtKB-UniRule"/>
</dbReference>
<comment type="function">
    <text evidence="2 10">Reversible hydration of carbon dioxide.</text>
</comment>
<gene>
    <name evidence="12" type="ORF">H4O11_16025</name>
</gene>
<evidence type="ECO:0000313" key="12">
    <source>
        <dbReference type="EMBL" id="MBA8683307.1"/>
    </source>
</evidence>
<keyword evidence="7 10" id="KW-0862">Zinc</keyword>
<evidence type="ECO:0000256" key="9">
    <source>
        <dbReference type="ARBA" id="ARBA00048348"/>
    </source>
</evidence>
<keyword evidence="13" id="KW-1185">Reference proteome</keyword>
<evidence type="ECO:0000256" key="5">
    <source>
        <dbReference type="ARBA" id="ARBA00014628"/>
    </source>
</evidence>
<dbReference type="SMART" id="SM01057">
    <property type="entry name" value="Carb_anhydrase"/>
    <property type="match status" value="1"/>
</dbReference>
<reference evidence="12 13" key="1">
    <citation type="submission" date="2020-08" db="EMBL/GenBank/DDBJ databases">
        <title>Stenotrophomonas tumulicola JCM 30961.</title>
        <authorList>
            <person name="Deng Y."/>
        </authorList>
    </citation>
    <scope>NUCLEOTIDE SEQUENCE [LARGE SCALE GENOMIC DNA]</scope>
    <source>
        <strain evidence="12 13">JCM 30961</strain>
    </source>
</reference>
<name>A0A7W3FQ27_9GAMM</name>
<keyword evidence="8 10" id="KW-0456">Lyase</keyword>
<dbReference type="SUPFAM" id="SSF51069">
    <property type="entry name" value="Carbonic anhydrase"/>
    <property type="match status" value="1"/>
</dbReference>
<evidence type="ECO:0000256" key="2">
    <source>
        <dbReference type="ARBA" id="ARBA00002904"/>
    </source>
</evidence>
<comment type="catalytic activity">
    <reaction evidence="9 10">
        <text>hydrogencarbonate + H(+) = CO2 + H2O</text>
        <dbReference type="Rhea" id="RHEA:10748"/>
        <dbReference type="ChEBI" id="CHEBI:15377"/>
        <dbReference type="ChEBI" id="CHEBI:15378"/>
        <dbReference type="ChEBI" id="CHEBI:16526"/>
        <dbReference type="ChEBI" id="CHEBI:17544"/>
        <dbReference type="EC" id="4.2.1.1"/>
    </reaction>
</comment>
<evidence type="ECO:0000256" key="8">
    <source>
        <dbReference type="ARBA" id="ARBA00023239"/>
    </source>
</evidence>
<keyword evidence="10" id="KW-0732">Signal</keyword>
<dbReference type="InterPro" id="IPR023561">
    <property type="entry name" value="Carbonic_anhydrase_a-class"/>
</dbReference>
<evidence type="ECO:0000313" key="13">
    <source>
        <dbReference type="Proteomes" id="UP000547058"/>
    </source>
</evidence>
<dbReference type="InterPro" id="IPR001148">
    <property type="entry name" value="CA_dom"/>
</dbReference>
<dbReference type="EMBL" id="JACGXS010000010">
    <property type="protein sequence ID" value="MBA8683307.1"/>
    <property type="molecule type" value="Genomic_DNA"/>
</dbReference>
<keyword evidence="6 10" id="KW-0479">Metal-binding</keyword>
<comment type="similarity">
    <text evidence="3 10">Belongs to the alpha-carbonic anhydrase family.</text>
</comment>
<evidence type="ECO:0000256" key="6">
    <source>
        <dbReference type="ARBA" id="ARBA00022723"/>
    </source>
</evidence>
<dbReference type="EC" id="4.2.1.1" evidence="4 10"/>
<dbReference type="PANTHER" id="PTHR18952:SF265">
    <property type="entry name" value="CARBONIC ANHYDRASE"/>
    <property type="match status" value="1"/>
</dbReference>
<dbReference type="InterPro" id="IPR018338">
    <property type="entry name" value="Carbonic_anhydrase_a-class_CS"/>
</dbReference>
<feature type="signal peptide" evidence="10">
    <location>
        <begin position="1"/>
        <end position="28"/>
    </location>
</feature>
<dbReference type="AlphaFoldDB" id="A0A7W3FQ27"/>
<dbReference type="RefSeq" id="WP_182340633.1">
    <property type="nucleotide sequence ID" value="NZ_JACGXS010000010.1"/>
</dbReference>
<dbReference type="Proteomes" id="UP000547058">
    <property type="component" value="Unassembled WGS sequence"/>
</dbReference>
<comment type="caution">
    <text evidence="12">The sequence shown here is derived from an EMBL/GenBank/DDBJ whole genome shotgun (WGS) entry which is preliminary data.</text>
</comment>
<dbReference type="GO" id="GO:0004089">
    <property type="term" value="F:carbonate dehydratase activity"/>
    <property type="evidence" value="ECO:0007669"/>
    <property type="project" value="UniProtKB-UniRule"/>
</dbReference>
<evidence type="ECO:0000259" key="11">
    <source>
        <dbReference type="PROSITE" id="PS51144"/>
    </source>
</evidence>
<organism evidence="12 13">
    <name type="scientific">Stenotrophomonas tumulicola</name>
    <dbReference type="NCBI Taxonomy" id="1685415"/>
    <lineage>
        <taxon>Bacteria</taxon>
        <taxon>Pseudomonadati</taxon>
        <taxon>Pseudomonadota</taxon>
        <taxon>Gammaproteobacteria</taxon>
        <taxon>Lysobacterales</taxon>
        <taxon>Lysobacteraceae</taxon>
        <taxon>Stenotrophomonas</taxon>
    </lineage>
</organism>
<dbReference type="PROSITE" id="PS00162">
    <property type="entry name" value="ALPHA_CA_1"/>
    <property type="match status" value="1"/>
</dbReference>
<proteinExistence type="inferred from homology"/>
<evidence type="ECO:0000256" key="7">
    <source>
        <dbReference type="ARBA" id="ARBA00022833"/>
    </source>
</evidence>
<dbReference type="PANTHER" id="PTHR18952">
    <property type="entry name" value="CARBONIC ANHYDRASE"/>
    <property type="match status" value="1"/>
</dbReference>
<feature type="chain" id="PRO_5031610393" description="Carbonic anhydrase" evidence="10">
    <location>
        <begin position="29"/>
        <end position="261"/>
    </location>
</feature>